<reference evidence="8 9" key="1">
    <citation type="submission" date="2022-11" db="EMBL/GenBank/DDBJ databases">
        <title>Mycobacterium sp. nov.</title>
        <authorList>
            <person name="Papic B."/>
            <person name="Spicic S."/>
            <person name="Duvnjak S."/>
        </authorList>
    </citation>
    <scope>NUCLEOTIDE SEQUENCE [LARGE SCALE GENOMIC DNA]</scope>
    <source>
        <strain evidence="8 9">CVI_P4</strain>
    </source>
</reference>
<evidence type="ECO:0000256" key="4">
    <source>
        <dbReference type="ARBA" id="ARBA00023002"/>
    </source>
</evidence>
<protein>
    <submittedName>
        <fullName evidence="8">Cytochrome P450</fullName>
    </submittedName>
</protein>
<dbReference type="RefSeq" id="WP_265997969.1">
    <property type="nucleotide sequence ID" value="NZ_JAPJDN010000012.1"/>
</dbReference>
<dbReference type="PRINTS" id="PR00359">
    <property type="entry name" value="BP450"/>
</dbReference>
<dbReference type="Gene3D" id="1.10.630.10">
    <property type="entry name" value="Cytochrome P450"/>
    <property type="match status" value="1"/>
</dbReference>
<evidence type="ECO:0000256" key="5">
    <source>
        <dbReference type="ARBA" id="ARBA00023004"/>
    </source>
</evidence>
<dbReference type="InterPro" id="IPR017972">
    <property type="entry name" value="Cyt_P450_CS"/>
</dbReference>
<keyword evidence="9" id="KW-1185">Reference proteome</keyword>
<dbReference type="InterPro" id="IPR002397">
    <property type="entry name" value="Cyt_P450_B"/>
</dbReference>
<dbReference type="EMBL" id="JAPJDO010000012">
    <property type="protein sequence ID" value="MCX2938104.1"/>
    <property type="molecule type" value="Genomic_DNA"/>
</dbReference>
<keyword evidence="4 7" id="KW-0560">Oxidoreductase</keyword>
<dbReference type="Pfam" id="PF00067">
    <property type="entry name" value="p450"/>
    <property type="match status" value="1"/>
</dbReference>
<dbReference type="PANTHER" id="PTHR46696:SF6">
    <property type="entry name" value="P450, PUTATIVE (EUROFUNG)-RELATED"/>
    <property type="match status" value="1"/>
</dbReference>
<evidence type="ECO:0000256" key="2">
    <source>
        <dbReference type="ARBA" id="ARBA00022617"/>
    </source>
</evidence>
<evidence type="ECO:0000256" key="1">
    <source>
        <dbReference type="ARBA" id="ARBA00010617"/>
    </source>
</evidence>
<dbReference type="PANTHER" id="PTHR46696">
    <property type="entry name" value="P450, PUTATIVE (EUROFUNG)-RELATED"/>
    <property type="match status" value="1"/>
</dbReference>
<dbReference type="Proteomes" id="UP001300745">
    <property type="component" value="Unassembled WGS sequence"/>
</dbReference>
<evidence type="ECO:0000256" key="7">
    <source>
        <dbReference type="RuleBase" id="RU000461"/>
    </source>
</evidence>
<keyword evidence="5 7" id="KW-0408">Iron</keyword>
<comment type="caution">
    <text evidence="8">The sequence shown here is derived from an EMBL/GenBank/DDBJ whole genome shotgun (WGS) entry which is preliminary data.</text>
</comment>
<proteinExistence type="inferred from homology"/>
<dbReference type="SUPFAM" id="SSF48264">
    <property type="entry name" value="Cytochrome P450"/>
    <property type="match status" value="1"/>
</dbReference>
<accession>A0ABT3SF10</accession>
<organism evidence="8 9">
    <name type="scientific">Mycobacterium pinniadriaticum</name>
    <dbReference type="NCBI Taxonomy" id="2994102"/>
    <lineage>
        <taxon>Bacteria</taxon>
        <taxon>Bacillati</taxon>
        <taxon>Actinomycetota</taxon>
        <taxon>Actinomycetes</taxon>
        <taxon>Mycobacteriales</taxon>
        <taxon>Mycobacteriaceae</taxon>
        <taxon>Mycobacterium</taxon>
    </lineage>
</organism>
<dbReference type="InterPro" id="IPR001128">
    <property type="entry name" value="Cyt_P450"/>
</dbReference>
<name>A0ABT3SF10_9MYCO</name>
<comment type="similarity">
    <text evidence="1 7">Belongs to the cytochrome P450 family.</text>
</comment>
<evidence type="ECO:0000256" key="3">
    <source>
        <dbReference type="ARBA" id="ARBA00022723"/>
    </source>
</evidence>
<keyword evidence="6 7" id="KW-0503">Monooxygenase</keyword>
<gene>
    <name evidence="8" type="ORF">ORI27_15460</name>
</gene>
<keyword evidence="2 7" id="KW-0349">Heme</keyword>
<evidence type="ECO:0000313" key="8">
    <source>
        <dbReference type="EMBL" id="MCX2938104.1"/>
    </source>
</evidence>
<evidence type="ECO:0000256" key="6">
    <source>
        <dbReference type="ARBA" id="ARBA00023033"/>
    </source>
</evidence>
<sequence length="404" mass="45477">MAEQEFGRDHHNDFDMDSPEFNDNYYDVLNDLVTSCPVAHSKVGKGYHTITGYEDVRRSAEDWPTFTSSKGFQPNRPDDMMKLIPVETDPPYHTIWRKVLNPFFTPGAAAKFESVVEEIVHGAIDDFIESGHTDFVRDVAVHLPSVMFFKTLIGVPMEDVEMLSTHVVAGLLGPVAERGAAWARCGDYVSDYLKTRAAQPPRNDVIDVVVQGFEYDGKETSFDEKVSVVVDLMSGGVGNTAYMLASIAHYLATHPDDRKVLVDDPQKISRAVDEFLRFYSPNFAIGRTCTRDVEISGTELEEGDFVMLSWATANRDPRMFSNPFEVDIERKHNRHIAFGVGPHRCLGSNIAKVQLRVTTRVLLERLPEFEVQPGTWPVWTTSLVREIEGLHLAFPPGQRRASVR</sequence>
<dbReference type="InterPro" id="IPR036396">
    <property type="entry name" value="Cyt_P450_sf"/>
</dbReference>
<evidence type="ECO:0000313" key="9">
    <source>
        <dbReference type="Proteomes" id="UP001300745"/>
    </source>
</evidence>
<dbReference type="PROSITE" id="PS00086">
    <property type="entry name" value="CYTOCHROME_P450"/>
    <property type="match status" value="1"/>
</dbReference>
<keyword evidence="3 7" id="KW-0479">Metal-binding</keyword>